<sequence length="55" mass="6755">MQERERSKSSHSLAANFIRIEEMGQDSLNRSMRTSRFEPTMIYNHREKEIRRREK</sequence>
<organism evidence="1">
    <name type="scientific">Rhizophora mucronata</name>
    <name type="common">Asiatic mangrove</name>
    <dbReference type="NCBI Taxonomy" id="61149"/>
    <lineage>
        <taxon>Eukaryota</taxon>
        <taxon>Viridiplantae</taxon>
        <taxon>Streptophyta</taxon>
        <taxon>Embryophyta</taxon>
        <taxon>Tracheophyta</taxon>
        <taxon>Spermatophyta</taxon>
        <taxon>Magnoliopsida</taxon>
        <taxon>eudicotyledons</taxon>
        <taxon>Gunneridae</taxon>
        <taxon>Pentapetalae</taxon>
        <taxon>rosids</taxon>
        <taxon>fabids</taxon>
        <taxon>Malpighiales</taxon>
        <taxon>Rhizophoraceae</taxon>
        <taxon>Rhizophora</taxon>
    </lineage>
</organism>
<reference evidence="1" key="1">
    <citation type="submission" date="2018-02" db="EMBL/GenBank/DDBJ databases">
        <title>Rhizophora mucronata_Transcriptome.</title>
        <authorList>
            <person name="Meera S.P."/>
            <person name="Sreeshan A."/>
            <person name="Augustine A."/>
        </authorList>
    </citation>
    <scope>NUCLEOTIDE SEQUENCE</scope>
    <source>
        <tissue evidence="1">Leaf</tissue>
    </source>
</reference>
<protein>
    <submittedName>
        <fullName evidence="1">Uncharacterized protein MANES_03G057400</fullName>
    </submittedName>
</protein>
<evidence type="ECO:0000313" key="1">
    <source>
        <dbReference type="EMBL" id="MBX37398.1"/>
    </source>
</evidence>
<dbReference type="EMBL" id="GGEC01056914">
    <property type="protein sequence ID" value="MBX37398.1"/>
    <property type="molecule type" value="Transcribed_RNA"/>
</dbReference>
<name>A0A2P2N4L1_RHIMU</name>
<accession>A0A2P2N4L1</accession>
<proteinExistence type="predicted"/>
<dbReference type="AlphaFoldDB" id="A0A2P2N4L1"/>